<dbReference type="EMBL" id="CAMXCT020006781">
    <property type="protein sequence ID" value="CAL1173335.1"/>
    <property type="molecule type" value="Genomic_DNA"/>
</dbReference>
<evidence type="ECO:0000313" key="3">
    <source>
        <dbReference type="EMBL" id="CAL1173335.1"/>
    </source>
</evidence>
<name>A0A9P1M619_9DINO</name>
<dbReference type="EMBL" id="CAMXCT010006781">
    <property type="protein sequence ID" value="CAI4019960.1"/>
    <property type="molecule type" value="Genomic_DNA"/>
</dbReference>
<proteinExistence type="predicted"/>
<reference evidence="2" key="1">
    <citation type="submission" date="2022-10" db="EMBL/GenBank/DDBJ databases">
        <authorList>
            <person name="Chen Y."/>
            <person name="Dougan E. K."/>
            <person name="Chan C."/>
            <person name="Rhodes N."/>
            <person name="Thang M."/>
        </authorList>
    </citation>
    <scope>NUCLEOTIDE SEQUENCE</scope>
</reference>
<dbReference type="Pfam" id="PF00240">
    <property type="entry name" value="ubiquitin"/>
    <property type="match status" value="1"/>
</dbReference>
<dbReference type="Proteomes" id="UP001152797">
    <property type="component" value="Unassembled WGS sequence"/>
</dbReference>
<keyword evidence="5" id="KW-1185">Reference proteome</keyword>
<dbReference type="Gene3D" id="3.10.20.90">
    <property type="entry name" value="Phosphatidylinositol 3-kinase Catalytic Subunit, Chain A, domain 1"/>
    <property type="match status" value="1"/>
</dbReference>
<dbReference type="InterPro" id="IPR000626">
    <property type="entry name" value="Ubiquitin-like_dom"/>
</dbReference>
<evidence type="ECO:0000313" key="4">
    <source>
        <dbReference type="EMBL" id="CAL4807272.1"/>
    </source>
</evidence>
<dbReference type="CDD" id="cd17039">
    <property type="entry name" value="Ubl_ubiquitin_like"/>
    <property type="match status" value="1"/>
</dbReference>
<evidence type="ECO:0000313" key="2">
    <source>
        <dbReference type="EMBL" id="CAI4019960.1"/>
    </source>
</evidence>
<accession>A0A9P1M619</accession>
<sequence>MAPMVAVKILQPNNGAEPAGYWGMSSSIYAKELFHIEADKESHVSAVKGKVAAVAGVSGKLRVILFGKELDDERTLGSYGLGNIEDSLGVMRK</sequence>
<evidence type="ECO:0000313" key="5">
    <source>
        <dbReference type="Proteomes" id="UP001152797"/>
    </source>
</evidence>
<gene>
    <name evidence="2" type="ORF">C1SCF055_LOCUS44416</name>
</gene>
<dbReference type="SUPFAM" id="SSF54236">
    <property type="entry name" value="Ubiquitin-like"/>
    <property type="match status" value="1"/>
</dbReference>
<dbReference type="PROSITE" id="PS50053">
    <property type="entry name" value="UBIQUITIN_2"/>
    <property type="match status" value="1"/>
</dbReference>
<evidence type="ECO:0000259" key="1">
    <source>
        <dbReference type="PROSITE" id="PS50053"/>
    </source>
</evidence>
<reference evidence="3" key="2">
    <citation type="submission" date="2024-04" db="EMBL/GenBank/DDBJ databases">
        <authorList>
            <person name="Chen Y."/>
            <person name="Shah S."/>
            <person name="Dougan E. K."/>
            <person name="Thang M."/>
            <person name="Chan C."/>
        </authorList>
    </citation>
    <scope>NUCLEOTIDE SEQUENCE [LARGE SCALE GENOMIC DNA]</scope>
</reference>
<organism evidence="2">
    <name type="scientific">Cladocopium goreaui</name>
    <dbReference type="NCBI Taxonomy" id="2562237"/>
    <lineage>
        <taxon>Eukaryota</taxon>
        <taxon>Sar</taxon>
        <taxon>Alveolata</taxon>
        <taxon>Dinophyceae</taxon>
        <taxon>Suessiales</taxon>
        <taxon>Symbiodiniaceae</taxon>
        <taxon>Cladocopium</taxon>
    </lineage>
</organism>
<dbReference type="AlphaFoldDB" id="A0A9P1M619"/>
<dbReference type="InterPro" id="IPR029071">
    <property type="entry name" value="Ubiquitin-like_domsf"/>
</dbReference>
<feature type="domain" description="Ubiquitin-like" evidence="1">
    <location>
        <begin position="5"/>
        <end position="93"/>
    </location>
</feature>
<comment type="caution">
    <text evidence="2">The sequence shown here is derived from an EMBL/GenBank/DDBJ whole genome shotgun (WGS) entry which is preliminary data.</text>
</comment>
<protein>
    <submittedName>
        <fullName evidence="4">Ubiquitin-like domain-containing protein</fullName>
    </submittedName>
</protein>
<dbReference type="EMBL" id="CAMXCT030006781">
    <property type="protein sequence ID" value="CAL4807272.1"/>
    <property type="molecule type" value="Genomic_DNA"/>
</dbReference>
<dbReference type="SMART" id="SM00213">
    <property type="entry name" value="UBQ"/>
    <property type="match status" value="1"/>
</dbReference>